<gene>
    <name evidence="1" type="ORF">KP014_20710</name>
</gene>
<reference evidence="1 2" key="1">
    <citation type="submission" date="2021-06" db="EMBL/GenBank/DDBJ databases">
        <title>Whole genome sequence of Paenibacillus sophorae DSM23020 for comparative genomics.</title>
        <authorList>
            <person name="Kim M.-J."/>
            <person name="Lee G."/>
            <person name="Shin J.-H."/>
        </authorList>
    </citation>
    <scope>NUCLEOTIDE SEQUENCE [LARGE SCALE GENOMIC DNA]</scope>
    <source>
        <strain evidence="1 2">DSM 23020</strain>
    </source>
</reference>
<dbReference type="EMBL" id="CP076607">
    <property type="protein sequence ID" value="QWU14331.1"/>
    <property type="molecule type" value="Genomic_DNA"/>
</dbReference>
<proteinExistence type="predicted"/>
<evidence type="ECO:0000313" key="2">
    <source>
        <dbReference type="Proteomes" id="UP000683429"/>
    </source>
</evidence>
<name>A0ABX8H9D1_9BACL</name>
<dbReference type="Proteomes" id="UP000683429">
    <property type="component" value="Chromosome"/>
</dbReference>
<dbReference type="RefSeq" id="WP_216700403.1">
    <property type="nucleotide sequence ID" value="NZ_CP076607.1"/>
</dbReference>
<sequence>MYKVKINVGRKMSSYAVDSNNNHLVFENHTSAFNHAMKIRNDSSMGIWFEVERQ</sequence>
<organism evidence="1 2">
    <name type="scientific">Paenibacillus sophorae</name>
    <dbReference type="NCBI Taxonomy" id="1333845"/>
    <lineage>
        <taxon>Bacteria</taxon>
        <taxon>Bacillati</taxon>
        <taxon>Bacillota</taxon>
        <taxon>Bacilli</taxon>
        <taxon>Bacillales</taxon>
        <taxon>Paenibacillaceae</taxon>
        <taxon>Paenibacillus</taxon>
    </lineage>
</organism>
<protein>
    <submittedName>
        <fullName evidence="1">Uncharacterized protein</fullName>
    </submittedName>
</protein>
<accession>A0ABX8H9D1</accession>
<evidence type="ECO:0000313" key="1">
    <source>
        <dbReference type="EMBL" id="QWU14331.1"/>
    </source>
</evidence>
<keyword evidence="2" id="KW-1185">Reference proteome</keyword>